<dbReference type="OrthoDB" id="331948at2759"/>
<organism evidence="2 3">
    <name type="scientific">Desmophyllum pertusum</name>
    <dbReference type="NCBI Taxonomy" id="174260"/>
    <lineage>
        <taxon>Eukaryota</taxon>
        <taxon>Metazoa</taxon>
        <taxon>Cnidaria</taxon>
        <taxon>Anthozoa</taxon>
        <taxon>Hexacorallia</taxon>
        <taxon>Scleractinia</taxon>
        <taxon>Caryophylliina</taxon>
        <taxon>Caryophylliidae</taxon>
        <taxon>Desmophyllum</taxon>
    </lineage>
</organism>
<proteinExistence type="predicted"/>
<gene>
    <name evidence="2" type="primary">ZDHHC7_1</name>
    <name evidence="2" type="ORF">OS493_009905</name>
</gene>
<evidence type="ECO:0000313" key="3">
    <source>
        <dbReference type="Proteomes" id="UP001163046"/>
    </source>
</evidence>
<name>A0A9X0CF95_9CNID</name>
<keyword evidence="1" id="KW-1133">Transmembrane helix</keyword>
<keyword evidence="1" id="KW-0472">Membrane</keyword>
<keyword evidence="1" id="KW-0812">Transmembrane</keyword>
<keyword evidence="3" id="KW-1185">Reference proteome</keyword>
<feature type="transmembrane region" description="Helical" evidence="1">
    <location>
        <begin position="46"/>
        <end position="69"/>
    </location>
</feature>
<dbReference type="EMBL" id="MU827781">
    <property type="protein sequence ID" value="KAJ7337055.1"/>
    <property type="molecule type" value="Genomic_DNA"/>
</dbReference>
<sequence length="112" mass="12601">MGRKTNCCGLSWFINDGVGIGCAVFTYLLIGYAEFVVVFVMLLPEIVTAAAFGWFHAIAFTLLSCLALVAHSRAMCSNPGNYPLRKLYIRKFEEATVKRRRSSSKVHQMRVY</sequence>
<keyword evidence="2" id="KW-0808">Transferase</keyword>
<keyword evidence="2" id="KW-0012">Acyltransferase</keyword>
<evidence type="ECO:0000256" key="1">
    <source>
        <dbReference type="SAM" id="Phobius"/>
    </source>
</evidence>
<comment type="caution">
    <text evidence="2">The sequence shown here is derived from an EMBL/GenBank/DDBJ whole genome shotgun (WGS) entry which is preliminary data.</text>
</comment>
<dbReference type="EC" id="2.3.1.225" evidence="2"/>
<dbReference type="Proteomes" id="UP001163046">
    <property type="component" value="Unassembled WGS sequence"/>
</dbReference>
<protein>
    <submittedName>
        <fullName evidence="2">Palmitoyltransferase zdhhc7</fullName>
        <ecNumber evidence="2">2.3.1.225</ecNumber>
    </submittedName>
</protein>
<accession>A0A9X0CF95</accession>
<evidence type="ECO:0000313" key="2">
    <source>
        <dbReference type="EMBL" id="KAJ7337055.1"/>
    </source>
</evidence>
<dbReference type="GO" id="GO:0019706">
    <property type="term" value="F:protein-cysteine S-palmitoyltransferase activity"/>
    <property type="evidence" value="ECO:0007669"/>
    <property type="project" value="UniProtKB-EC"/>
</dbReference>
<reference evidence="2" key="1">
    <citation type="submission" date="2023-01" db="EMBL/GenBank/DDBJ databases">
        <title>Genome assembly of the deep-sea coral Lophelia pertusa.</title>
        <authorList>
            <person name="Herrera S."/>
            <person name="Cordes E."/>
        </authorList>
    </citation>
    <scope>NUCLEOTIDE SEQUENCE</scope>
    <source>
        <strain evidence="2">USNM1676648</strain>
        <tissue evidence="2">Polyp</tissue>
    </source>
</reference>
<feature type="transmembrane region" description="Helical" evidence="1">
    <location>
        <begin position="12"/>
        <end position="40"/>
    </location>
</feature>
<dbReference type="AlphaFoldDB" id="A0A9X0CF95"/>